<organism evidence="1 2">
    <name type="scientific">Pseudonocardia tropica</name>
    <dbReference type="NCBI Taxonomy" id="681289"/>
    <lineage>
        <taxon>Bacteria</taxon>
        <taxon>Bacillati</taxon>
        <taxon>Actinomycetota</taxon>
        <taxon>Actinomycetes</taxon>
        <taxon>Pseudonocardiales</taxon>
        <taxon>Pseudonocardiaceae</taxon>
        <taxon>Pseudonocardia</taxon>
    </lineage>
</organism>
<protein>
    <submittedName>
        <fullName evidence="1">Sporulation protein</fullName>
    </submittedName>
</protein>
<evidence type="ECO:0000313" key="2">
    <source>
        <dbReference type="Proteomes" id="UP001464923"/>
    </source>
</evidence>
<gene>
    <name evidence="1" type="ORF">WHI96_11430</name>
</gene>
<reference evidence="1 2" key="1">
    <citation type="submission" date="2024-03" db="EMBL/GenBank/DDBJ databases">
        <title>Draft genome sequence of Pseudonocardia tropica JCM 19149.</title>
        <authorList>
            <person name="Butdee W."/>
            <person name="Duangmal K."/>
        </authorList>
    </citation>
    <scope>NUCLEOTIDE SEQUENCE [LARGE SCALE GENOMIC DNA]</scope>
    <source>
        <strain evidence="1 2">JCM 19149</strain>
    </source>
</reference>
<dbReference type="EMBL" id="JBEDNP010000005">
    <property type="protein sequence ID" value="MEQ3539436.1"/>
    <property type="molecule type" value="Genomic_DNA"/>
</dbReference>
<dbReference type="Pfam" id="PF07070">
    <property type="entry name" value="Spo0M"/>
    <property type="match status" value="1"/>
</dbReference>
<dbReference type="InterPro" id="IPR009776">
    <property type="entry name" value="Spore_0_M"/>
</dbReference>
<name>A0ABV1JU05_9PSEU</name>
<dbReference type="PANTHER" id="PTHR40053">
    <property type="entry name" value="SPORULATION-CONTROL PROTEIN SPO0M"/>
    <property type="match status" value="1"/>
</dbReference>
<dbReference type="Proteomes" id="UP001464923">
    <property type="component" value="Unassembled WGS sequence"/>
</dbReference>
<comment type="caution">
    <text evidence="1">The sequence shown here is derived from an EMBL/GenBank/DDBJ whole genome shotgun (WGS) entry which is preliminary data.</text>
</comment>
<proteinExistence type="predicted"/>
<sequence length="259" mass="28530">MVFKKLKARFGGGTTVDTVVHTPVAQPGGVLDGVVEVVGGEFLQRINFLALRLETVVEVESGDNEYRSTTSFAEQRVTGAFELHPGERRSVPFRFGVPWQSPFTTVHGRDLPGVRVGLRTELDIAGSLDKGDLDPVRIEPTRPQQTILAGFERAGCRFLRSDVEKGRVPGAEFGFYQEIEFAPPPDLARGLKEVEVSFLAGPHAMDLLLEGDRRGGFLDAGGDRIVRFTIPYDVLDAHDWAAEMRGHMAELARRRGLFG</sequence>
<keyword evidence="2" id="KW-1185">Reference proteome</keyword>
<accession>A0ABV1JU05</accession>
<dbReference type="PANTHER" id="PTHR40053:SF1">
    <property type="entry name" value="SPORULATION-CONTROL PROTEIN SPO0M"/>
    <property type="match status" value="1"/>
</dbReference>
<evidence type="ECO:0000313" key="1">
    <source>
        <dbReference type="EMBL" id="MEQ3539436.1"/>
    </source>
</evidence>
<dbReference type="RefSeq" id="WP_345647524.1">
    <property type="nucleotide sequence ID" value="NZ_BAABLY010000052.1"/>
</dbReference>